<dbReference type="AlphaFoldDB" id="A0ABD3CM70"/>
<keyword evidence="4" id="KW-1185">Reference proteome</keyword>
<dbReference type="PANTHER" id="PTHR34189:SF13">
    <property type="entry name" value="TRANSMEMBRANE PROTEIN"/>
    <property type="match status" value="1"/>
</dbReference>
<dbReference type="Proteomes" id="UP001632038">
    <property type="component" value="Unassembled WGS sequence"/>
</dbReference>
<feature type="compositionally biased region" description="Low complexity" evidence="1">
    <location>
        <begin position="1"/>
        <end position="25"/>
    </location>
</feature>
<gene>
    <name evidence="3" type="ORF">CASFOL_023025</name>
</gene>
<protein>
    <submittedName>
        <fullName evidence="3">Uncharacterized protein</fullName>
    </submittedName>
</protein>
<evidence type="ECO:0000313" key="3">
    <source>
        <dbReference type="EMBL" id="KAL3630041.1"/>
    </source>
</evidence>
<keyword evidence="2" id="KW-1133">Transmembrane helix</keyword>
<feature type="transmembrane region" description="Helical" evidence="2">
    <location>
        <begin position="57"/>
        <end position="76"/>
    </location>
</feature>
<reference evidence="4" key="1">
    <citation type="journal article" date="2024" name="IScience">
        <title>Strigolactones Initiate the Formation of Haustorium-like Structures in Castilleja.</title>
        <authorList>
            <person name="Buerger M."/>
            <person name="Peterson D."/>
            <person name="Chory J."/>
        </authorList>
    </citation>
    <scope>NUCLEOTIDE SEQUENCE [LARGE SCALE GENOMIC DNA]</scope>
</reference>
<accession>A0ABD3CM70</accession>
<feature type="region of interest" description="Disordered" evidence="1">
    <location>
        <begin position="1"/>
        <end position="52"/>
    </location>
</feature>
<keyword evidence="2" id="KW-0812">Transmembrane</keyword>
<evidence type="ECO:0000256" key="1">
    <source>
        <dbReference type="SAM" id="MobiDB-lite"/>
    </source>
</evidence>
<keyword evidence="2" id="KW-0472">Membrane</keyword>
<comment type="caution">
    <text evidence="3">The sequence shown here is derived from an EMBL/GenBank/DDBJ whole genome shotgun (WGS) entry which is preliminary data.</text>
</comment>
<evidence type="ECO:0000256" key="2">
    <source>
        <dbReference type="SAM" id="Phobius"/>
    </source>
</evidence>
<sequence>MYRSGSSSRVSDEFFSSSPSNNNNESKSDSEDQQQQLLPTFNVSVKKEKNRPRSAETAVHIIPLLLILCAVILWFWSTPGRSDSVSVRVRI</sequence>
<name>A0ABD3CM70_9LAMI</name>
<dbReference type="PANTHER" id="PTHR34189">
    <property type="entry name" value="TRANSMEMBRANE PROTEIN"/>
    <property type="match status" value="1"/>
</dbReference>
<proteinExistence type="predicted"/>
<dbReference type="EMBL" id="JAVIJP010000032">
    <property type="protein sequence ID" value="KAL3630041.1"/>
    <property type="molecule type" value="Genomic_DNA"/>
</dbReference>
<organism evidence="3 4">
    <name type="scientific">Castilleja foliolosa</name>
    <dbReference type="NCBI Taxonomy" id="1961234"/>
    <lineage>
        <taxon>Eukaryota</taxon>
        <taxon>Viridiplantae</taxon>
        <taxon>Streptophyta</taxon>
        <taxon>Embryophyta</taxon>
        <taxon>Tracheophyta</taxon>
        <taxon>Spermatophyta</taxon>
        <taxon>Magnoliopsida</taxon>
        <taxon>eudicotyledons</taxon>
        <taxon>Gunneridae</taxon>
        <taxon>Pentapetalae</taxon>
        <taxon>asterids</taxon>
        <taxon>lamiids</taxon>
        <taxon>Lamiales</taxon>
        <taxon>Orobanchaceae</taxon>
        <taxon>Pedicularideae</taxon>
        <taxon>Castillejinae</taxon>
        <taxon>Castilleja</taxon>
    </lineage>
</organism>
<evidence type="ECO:0000313" key="4">
    <source>
        <dbReference type="Proteomes" id="UP001632038"/>
    </source>
</evidence>